<dbReference type="GeneID" id="95980131"/>
<dbReference type="EMBL" id="JBFMKM010000014">
    <property type="protein sequence ID" value="KAL1297918.1"/>
    <property type="molecule type" value="Genomic_DNA"/>
</dbReference>
<evidence type="ECO:0000313" key="3">
    <source>
        <dbReference type="Proteomes" id="UP001562354"/>
    </source>
</evidence>
<sequence>MADALQNVDKKVLSALGLKDGIKATKAEVQRQTPICDRCHDLIHHSGSTSTPILHPSIESIQSIIEDSPHKENHIYHIIDAADFPMSVIPNLTSALRLPRLRTQNRRSKDKRFLKGRVAEVSFIITRSDLLAPQKEQVDGLMPYLRETLREALGKTGEKARLGNVRCVSSKRGWWTKTVKEDVWDRGGAGWMVGKVNVGKSGFFEAVFPKGRGGEALSIDELRRKERLEQFTPAPSTSGHSADFPGEINTDMGTTIEGKETEIARTEEEDALLDEDEDFDSVSLLPPARNETQYPVMPIISSLPGTTASPIRIPFGSGRGELIDLPGIARSNLEEYVKPEHRDTLVMKNRITPEQHVIKPGQSLLLGGGLIRITPPKEQELVVLAYPFVPLQPHVTATAKAEGIETGEREMKTTGGIDRIVADGVLGQADTKIKSAGTFKLQWDVTRKRVGPLTDPSAAKLRPEKLAFKVYGADVLIEGVGWVELVAQVRKKTQTSAIEEETDSIQQDEQKDDSISRNKPYDTQSSTETEPASPPRISIFKPLLSPSSIEDQNDQVPKIEVFSPEGKFVAVRPPMNAWLLNAKREKAGASTTRGKSRPRVSMRSVKGSKEGRRRMGQS</sequence>
<accession>A0ABR3P5H6</accession>
<dbReference type="RefSeq" id="XP_069197600.1">
    <property type="nucleotide sequence ID" value="XM_069346386.1"/>
</dbReference>
<protein>
    <submittedName>
        <fullName evidence="2">Uncharacterized protein</fullName>
    </submittedName>
</protein>
<feature type="compositionally biased region" description="Basic and acidic residues" evidence="1">
    <location>
        <begin position="508"/>
        <end position="520"/>
    </location>
</feature>
<dbReference type="InterPro" id="IPR050896">
    <property type="entry name" value="Mito_lipid_metab_GTPase"/>
</dbReference>
<keyword evidence="3" id="KW-1185">Reference proteome</keyword>
<reference evidence="2 3" key="1">
    <citation type="submission" date="2024-07" db="EMBL/GenBank/DDBJ databases">
        <title>Draft sequence of the Neodothiora populina.</title>
        <authorList>
            <person name="Drown D.D."/>
            <person name="Schuette U.S."/>
            <person name="Buechlein A.B."/>
            <person name="Rusch D.R."/>
            <person name="Winton L.W."/>
            <person name="Adams G.A."/>
        </authorList>
    </citation>
    <scope>NUCLEOTIDE SEQUENCE [LARGE SCALE GENOMIC DNA]</scope>
    <source>
        <strain evidence="2 3">CPC 39397</strain>
    </source>
</reference>
<proteinExistence type="predicted"/>
<dbReference type="PANTHER" id="PTHR46434">
    <property type="entry name" value="GENETIC INTERACTOR OF PROHIBITINS 3, MITOCHONDRIAL"/>
    <property type="match status" value="1"/>
</dbReference>
<evidence type="ECO:0000256" key="1">
    <source>
        <dbReference type="SAM" id="MobiDB-lite"/>
    </source>
</evidence>
<feature type="region of interest" description="Disordered" evidence="1">
    <location>
        <begin position="495"/>
        <end position="538"/>
    </location>
</feature>
<feature type="region of interest" description="Disordered" evidence="1">
    <location>
        <begin position="582"/>
        <end position="618"/>
    </location>
</feature>
<organism evidence="2 3">
    <name type="scientific">Neodothiora populina</name>
    <dbReference type="NCBI Taxonomy" id="2781224"/>
    <lineage>
        <taxon>Eukaryota</taxon>
        <taxon>Fungi</taxon>
        <taxon>Dikarya</taxon>
        <taxon>Ascomycota</taxon>
        <taxon>Pezizomycotina</taxon>
        <taxon>Dothideomycetes</taxon>
        <taxon>Dothideomycetidae</taxon>
        <taxon>Dothideales</taxon>
        <taxon>Dothioraceae</taxon>
        <taxon>Neodothiora</taxon>
    </lineage>
</organism>
<name>A0ABR3P5H6_9PEZI</name>
<gene>
    <name evidence="2" type="ORF">AAFC00_006432</name>
</gene>
<dbReference type="InterPro" id="IPR027417">
    <property type="entry name" value="P-loop_NTPase"/>
</dbReference>
<dbReference type="Proteomes" id="UP001562354">
    <property type="component" value="Unassembled WGS sequence"/>
</dbReference>
<dbReference type="Gene3D" id="3.40.50.300">
    <property type="entry name" value="P-loop containing nucleotide triphosphate hydrolases"/>
    <property type="match status" value="1"/>
</dbReference>
<dbReference type="PANTHER" id="PTHR46434:SF1">
    <property type="entry name" value="GENETIC INTERACTOR OF PROHIBITINS 3, MITOCHONDRIAL"/>
    <property type="match status" value="1"/>
</dbReference>
<comment type="caution">
    <text evidence="2">The sequence shown here is derived from an EMBL/GenBank/DDBJ whole genome shotgun (WGS) entry which is preliminary data.</text>
</comment>
<dbReference type="SUPFAM" id="SSF52540">
    <property type="entry name" value="P-loop containing nucleoside triphosphate hydrolases"/>
    <property type="match status" value="1"/>
</dbReference>
<feature type="compositionally biased region" description="Polar residues" evidence="1">
    <location>
        <begin position="521"/>
        <end position="530"/>
    </location>
</feature>
<evidence type="ECO:0000313" key="2">
    <source>
        <dbReference type="EMBL" id="KAL1297918.1"/>
    </source>
</evidence>